<feature type="domain" description="C1q" evidence="4">
    <location>
        <begin position="49"/>
        <end position="186"/>
    </location>
</feature>
<evidence type="ECO:0000256" key="2">
    <source>
        <dbReference type="ARBA" id="ARBA00022525"/>
    </source>
</evidence>
<comment type="subcellular location">
    <subcellularLocation>
        <location evidence="1">Secreted</location>
    </subcellularLocation>
</comment>
<accession>A0A3B4DPA6</accession>
<keyword evidence="2" id="KW-0964">Secreted</keyword>
<dbReference type="Pfam" id="PF00386">
    <property type="entry name" value="C1q"/>
    <property type="match status" value="1"/>
</dbReference>
<evidence type="ECO:0000259" key="4">
    <source>
        <dbReference type="PROSITE" id="PS50871"/>
    </source>
</evidence>
<dbReference type="InterPro" id="IPR008983">
    <property type="entry name" value="Tumour_necrosis_fac-like_dom"/>
</dbReference>
<dbReference type="InterPro" id="IPR001073">
    <property type="entry name" value="C1q_dom"/>
</dbReference>
<gene>
    <name evidence="5" type="primary">PPIF</name>
</gene>
<proteinExistence type="predicted"/>
<dbReference type="SUPFAM" id="SSF49842">
    <property type="entry name" value="TNF-like"/>
    <property type="match status" value="1"/>
</dbReference>
<dbReference type="PRINTS" id="PR00007">
    <property type="entry name" value="COMPLEMNTC1Q"/>
</dbReference>
<evidence type="ECO:0000256" key="1">
    <source>
        <dbReference type="ARBA" id="ARBA00004613"/>
    </source>
</evidence>
<name>A0A3B4DPA6_PYGNA</name>
<reference evidence="5" key="2">
    <citation type="submission" date="2025-08" db="UniProtKB">
        <authorList>
            <consortium name="Ensembl"/>
        </authorList>
    </citation>
    <scope>IDENTIFICATION</scope>
</reference>
<dbReference type="Proteomes" id="UP001501920">
    <property type="component" value="Chromosome 24"/>
</dbReference>
<reference evidence="5" key="3">
    <citation type="submission" date="2025-09" db="UniProtKB">
        <authorList>
            <consortium name="Ensembl"/>
        </authorList>
    </citation>
    <scope>IDENTIFICATION</scope>
</reference>
<organism evidence="5 6">
    <name type="scientific">Pygocentrus nattereri</name>
    <name type="common">Red-bellied piranha</name>
    <dbReference type="NCBI Taxonomy" id="42514"/>
    <lineage>
        <taxon>Eukaryota</taxon>
        <taxon>Metazoa</taxon>
        <taxon>Chordata</taxon>
        <taxon>Craniata</taxon>
        <taxon>Vertebrata</taxon>
        <taxon>Euteleostomi</taxon>
        <taxon>Actinopterygii</taxon>
        <taxon>Neopterygii</taxon>
        <taxon>Teleostei</taxon>
        <taxon>Ostariophysi</taxon>
        <taxon>Characiformes</taxon>
        <taxon>Characoidei</taxon>
        <taxon>Pygocentrus</taxon>
    </lineage>
</organism>
<dbReference type="Ensembl" id="ENSPNAT00000008016.2">
    <property type="protein sequence ID" value="ENSPNAP00000025295.2"/>
    <property type="gene ID" value="ENSPNAG00000001389.2"/>
</dbReference>
<dbReference type="InterPro" id="IPR050822">
    <property type="entry name" value="Cerebellin_Synaptic_Org"/>
</dbReference>
<keyword evidence="3" id="KW-0732">Signal</keyword>
<evidence type="ECO:0000256" key="3">
    <source>
        <dbReference type="ARBA" id="ARBA00022729"/>
    </source>
</evidence>
<dbReference type="GeneTree" id="ENSGT00950000183116"/>
<protein>
    <recommendedName>
        <fullName evidence="4">C1q domain-containing protein</fullName>
    </recommendedName>
</protein>
<dbReference type="PANTHER" id="PTHR22923:SF102">
    <property type="entry name" value="CEREBELLIN 13-RELATED"/>
    <property type="match status" value="1"/>
</dbReference>
<dbReference type="GO" id="GO:0005576">
    <property type="term" value="C:extracellular region"/>
    <property type="evidence" value="ECO:0007669"/>
    <property type="project" value="UniProtKB-SubCell"/>
</dbReference>
<dbReference type="PROSITE" id="PS50871">
    <property type="entry name" value="C1Q"/>
    <property type="match status" value="1"/>
</dbReference>
<reference evidence="5 6" key="1">
    <citation type="submission" date="2020-10" db="EMBL/GenBank/DDBJ databases">
        <title>Pygocentrus nattereri (red-bellied piranha) genome, fPygNat1, primary haplotype.</title>
        <authorList>
            <person name="Myers G."/>
            <person name="Meyer A."/>
            <person name="Karagic N."/>
            <person name="Pippel M."/>
            <person name="Winkler S."/>
            <person name="Tracey A."/>
            <person name="Wood J."/>
            <person name="Formenti G."/>
            <person name="Howe K."/>
            <person name="Fedrigo O."/>
            <person name="Jarvis E.D."/>
        </authorList>
    </citation>
    <scope>NUCLEOTIDE SEQUENCE [LARGE SCALE GENOMIC DNA]</scope>
</reference>
<dbReference type="AlphaFoldDB" id="A0A3B4DPA6"/>
<keyword evidence="6" id="KW-1185">Reference proteome</keyword>
<dbReference type="SMART" id="SM00110">
    <property type="entry name" value="C1Q"/>
    <property type="match status" value="1"/>
</dbReference>
<evidence type="ECO:0000313" key="5">
    <source>
        <dbReference type="Ensembl" id="ENSPNAP00000025295.2"/>
    </source>
</evidence>
<evidence type="ECO:0000313" key="6">
    <source>
        <dbReference type="Proteomes" id="UP001501920"/>
    </source>
</evidence>
<sequence length="186" mass="20231">FLTGCPPLRASVLTAPSVCSLVCMWCFTSRMVRRWNFPGCGIKKYHLDFIYLKVAFSASLSGGESGHTGPYSTDVTLVYKHIFTNIGHAYNPATGFFTAPVRGVYHFRFSLYGGGGRPATVVLHKNGHLIAGTHSVQPQGTVSSSNGVSLSLEVGDVICIKLNANAWIFDDSFHHSTFSGQMLFSF</sequence>
<dbReference type="PANTHER" id="PTHR22923">
    <property type="entry name" value="CEREBELLIN-RELATED"/>
    <property type="match status" value="1"/>
</dbReference>
<dbReference type="Gene3D" id="2.60.120.40">
    <property type="match status" value="1"/>
</dbReference>